<sequence>MNEVNMAVIDIGSNTIRLVLYRYSHEKGLREIGNMKTVARLRKYIQTDGYMSEEGIEVLKNTLISFKEIMQDYGVTTVKAAATAAIRQAKNNQEILLQMEKDTGIKIDLLSEDEEAYFGYLAVVHSMEIPSAVTIDIGGGSTEITLFINKELQHSISFPFGTVSLKQSFVTGDKINEKEKYQLYQNIKKYFENVAWLKNVKLPIVGIGGSARNLAQIHQHLIDYPISGVHHYEMNEETLKNLSGYLGKQSFEQLKQIDGLSSDRADIIEIALVIFKTLMEVVDSNSFYISKRGLREGLIMDIVMKSNPEVFQPFNVFEDYANHLAFKYGRTEAEVGTLVTLIENIYIESCKWNLFQFNEEHLNLLKKAARVFSIGDYIELDSSNQHTFYLIANQSIPGLNHKNRVKIALLASYKNRDYFRRLSQPFLTWFTREELKILRNFGALLKFVYSLNSSKRNIVKSIKMELQEKDIITLFVVSKGRAVAEIHRAQSQKKHIERLFKKRVKIELIYEGWNE</sequence>
<dbReference type="Pfam" id="PF21447">
    <property type="entry name" value="Ppx-GppA_III"/>
    <property type="match status" value="1"/>
</dbReference>
<feature type="domain" description="Ppx/GppA phosphatase N-terminal" evidence="2">
    <location>
        <begin position="29"/>
        <end position="304"/>
    </location>
</feature>
<keyword evidence="4" id="KW-0378">Hydrolase</keyword>
<dbReference type="EC" id="3.6.1.40" evidence="4"/>
<dbReference type="PANTHER" id="PTHR30005:SF0">
    <property type="entry name" value="RETROGRADE REGULATION PROTEIN 2"/>
    <property type="match status" value="1"/>
</dbReference>
<dbReference type="PANTHER" id="PTHR30005">
    <property type="entry name" value="EXOPOLYPHOSPHATASE"/>
    <property type="match status" value="1"/>
</dbReference>
<dbReference type="SUPFAM" id="SSF109604">
    <property type="entry name" value="HD-domain/PDEase-like"/>
    <property type="match status" value="1"/>
</dbReference>
<accession>A0A840PS15</accession>
<dbReference type="RefSeq" id="WP_168412447.1">
    <property type="nucleotide sequence ID" value="NZ_JAAXPW010000019.1"/>
</dbReference>
<dbReference type="GO" id="GO:0006357">
    <property type="term" value="P:regulation of transcription by RNA polymerase II"/>
    <property type="evidence" value="ECO:0007669"/>
    <property type="project" value="TreeGrafter"/>
</dbReference>
<dbReference type="Gene3D" id="3.30.420.150">
    <property type="entry name" value="Exopolyphosphatase. Domain 2"/>
    <property type="match status" value="1"/>
</dbReference>
<evidence type="ECO:0000256" key="1">
    <source>
        <dbReference type="ARBA" id="ARBA00007125"/>
    </source>
</evidence>
<comment type="caution">
    <text evidence="4">The sequence shown here is derived from an EMBL/GenBank/DDBJ whole genome shotgun (WGS) entry which is preliminary data.</text>
</comment>
<dbReference type="Pfam" id="PF02541">
    <property type="entry name" value="Ppx-GppA"/>
    <property type="match status" value="1"/>
</dbReference>
<dbReference type="Proteomes" id="UP000557217">
    <property type="component" value="Unassembled WGS sequence"/>
</dbReference>
<dbReference type="AlphaFoldDB" id="A0A840PS15"/>
<dbReference type="SUPFAM" id="SSF53067">
    <property type="entry name" value="Actin-like ATPase domain"/>
    <property type="match status" value="2"/>
</dbReference>
<dbReference type="Gene3D" id="1.10.3210.10">
    <property type="entry name" value="Hypothetical protein af1432"/>
    <property type="match status" value="1"/>
</dbReference>
<dbReference type="GO" id="GO:0008894">
    <property type="term" value="F:guanosine-5'-triphosphate,3'-diphosphate diphosphatase activity"/>
    <property type="evidence" value="ECO:0007669"/>
    <property type="project" value="UniProtKB-EC"/>
</dbReference>
<dbReference type="InterPro" id="IPR048950">
    <property type="entry name" value="Ppx_GppA_C"/>
</dbReference>
<name>A0A840PS15_URETH</name>
<dbReference type="InterPro" id="IPR043129">
    <property type="entry name" value="ATPase_NBD"/>
</dbReference>
<dbReference type="EC" id="3.6.1.11" evidence="4"/>
<evidence type="ECO:0000259" key="2">
    <source>
        <dbReference type="Pfam" id="PF02541"/>
    </source>
</evidence>
<reference evidence="4 5" key="1">
    <citation type="submission" date="2020-08" db="EMBL/GenBank/DDBJ databases">
        <title>Genomic Encyclopedia of Type Strains, Phase IV (KMG-IV): sequencing the most valuable type-strain genomes for metagenomic binning, comparative biology and taxonomic classification.</title>
        <authorList>
            <person name="Goeker M."/>
        </authorList>
    </citation>
    <scope>NUCLEOTIDE SEQUENCE [LARGE SCALE GENOMIC DNA]</scope>
    <source>
        <strain evidence="4 5">DSM 10633</strain>
    </source>
</reference>
<dbReference type="EMBL" id="JACHGZ010000017">
    <property type="protein sequence ID" value="MBB5149269.1"/>
    <property type="molecule type" value="Genomic_DNA"/>
</dbReference>
<gene>
    <name evidence="4" type="ORF">HNR36_001659</name>
</gene>
<protein>
    <submittedName>
        <fullName evidence="4">Exopolyphosphatase/guanosine-5'-triphosphate, 3'-diphosphate pyrophosphatase</fullName>
        <ecNumber evidence="4">3.6.1.11</ecNumber>
        <ecNumber evidence="4">3.6.1.40</ecNumber>
    </submittedName>
</protein>
<keyword evidence="5" id="KW-1185">Reference proteome</keyword>
<dbReference type="InterPro" id="IPR050273">
    <property type="entry name" value="GppA/Ppx_hydrolase"/>
</dbReference>
<feature type="domain" description="Ppx/GppA phosphatase C-terminal" evidence="3">
    <location>
        <begin position="357"/>
        <end position="473"/>
    </location>
</feature>
<dbReference type="GO" id="GO:0004309">
    <property type="term" value="F:exopolyphosphatase activity"/>
    <property type="evidence" value="ECO:0007669"/>
    <property type="project" value="UniProtKB-EC"/>
</dbReference>
<comment type="similarity">
    <text evidence="1">Belongs to the GppA/Ppx family.</text>
</comment>
<dbReference type="InterPro" id="IPR003695">
    <property type="entry name" value="Ppx_GppA_N"/>
</dbReference>
<dbReference type="Gene3D" id="3.30.420.40">
    <property type="match status" value="1"/>
</dbReference>
<evidence type="ECO:0000313" key="5">
    <source>
        <dbReference type="Proteomes" id="UP000557217"/>
    </source>
</evidence>
<proteinExistence type="inferred from homology"/>
<dbReference type="CDD" id="cd24052">
    <property type="entry name" value="ASKHA_NBD_HpPPX-GppA-like"/>
    <property type="match status" value="1"/>
</dbReference>
<evidence type="ECO:0000313" key="4">
    <source>
        <dbReference type="EMBL" id="MBB5149269.1"/>
    </source>
</evidence>
<organism evidence="4 5">
    <name type="scientific">Ureibacillus thermosphaericus</name>
    <dbReference type="NCBI Taxonomy" id="51173"/>
    <lineage>
        <taxon>Bacteria</taxon>
        <taxon>Bacillati</taxon>
        <taxon>Bacillota</taxon>
        <taxon>Bacilli</taxon>
        <taxon>Bacillales</taxon>
        <taxon>Caryophanaceae</taxon>
        <taxon>Ureibacillus</taxon>
    </lineage>
</organism>
<evidence type="ECO:0000259" key="3">
    <source>
        <dbReference type="Pfam" id="PF21447"/>
    </source>
</evidence>